<sequence>MIEALTDLAYIIAALAGGAFGAAIGPLPAFVFTGFMVIAGEASAIAGGGGAITNEIAFGPAFSPAVSFAGGVAATAYAAKKGYMDGFEDDYHQAKNIAQALGTKPDVLVVGALFGVLGYWLTVASEGLGMPYDPIAMGVVLSAIFHRLILGYSIIGKVRGSGILDMSPFERGERRTSADGGSKVVDSNAATDETPEGGDAITPDKKDGVDEASAGRFTVEPWLPHQYKWGHVATLGLFVGILGAWIAIMTESAFLGFGISAASLLFLNLGIEKVPVTHHITLPAGTAAMAVYDFGGSDFYDTDLVSYQEGAILAAQSAEVALVIGLVFGVICAVFAELFQRIFYAHGDTHVDPPAAAIVFGTFLVALLYVVGVFPHTVWVPWF</sequence>
<feature type="transmembrane region" description="Helical" evidence="2">
    <location>
        <begin position="105"/>
        <end position="123"/>
    </location>
</feature>
<feature type="transmembrane region" description="Helical" evidence="2">
    <location>
        <begin position="229"/>
        <end position="248"/>
    </location>
</feature>
<evidence type="ECO:0000259" key="3">
    <source>
        <dbReference type="Pfam" id="PF25928"/>
    </source>
</evidence>
<protein>
    <recommendedName>
        <fullName evidence="3">DUF7973 domain-containing protein</fullName>
    </recommendedName>
</protein>
<feature type="region of interest" description="Disordered" evidence="1">
    <location>
        <begin position="172"/>
        <end position="206"/>
    </location>
</feature>
<dbReference type="Pfam" id="PF25928">
    <property type="entry name" value="DUF7973"/>
    <property type="match status" value="1"/>
</dbReference>
<keyword evidence="5" id="KW-1185">Reference proteome</keyword>
<evidence type="ECO:0000313" key="4">
    <source>
        <dbReference type="EMBL" id="SEH15879.1"/>
    </source>
</evidence>
<keyword evidence="2" id="KW-1133">Transmembrane helix</keyword>
<dbReference type="RefSeq" id="WP_090507111.1">
    <property type="nucleotide sequence ID" value="NZ_FNWL01000002.1"/>
</dbReference>
<feature type="transmembrane region" description="Helical" evidence="2">
    <location>
        <begin position="355"/>
        <end position="374"/>
    </location>
</feature>
<organism evidence="4 5">
    <name type="scientific">Natronorubrum sediminis</name>
    <dbReference type="NCBI Taxonomy" id="640943"/>
    <lineage>
        <taxon>Archaea</taxon>
        <taxon>Methanobacteriati</taxon>
        <taxon>Methanobacteriota</taxon>
        <taxon>Stenosarchaea group</taxon>
        <taxon>Halobacteria</taxon>
        <taxon>Halobacteriales</taxon>
        <taxon>Natrialbaceae</taxon>
        <taxon>Natronorubrum</taxon>
    </lineage>
</organism>
<evidence type="ECO:0000313" key="5">
    <source>
        <dbReference type="Proteomes" id="UP000199112"/>
    </source>
</evidence>
<feature type="domain" description="DUF7973" evidence="3">
    <location>
        <begin position="4"/>
        <end position="382"/>
    </location>
</feature>
<accession>A0A1H6FYI0</accession>
<feature type="transmembrane region" description="Helical" evidence="2">
    <location>
        <begin position="12"/>
        <end position="38"/>
    </location>
</feature>
<feature type="transmembrane region" description="Helical" evidence="2">
    <location>
        <begin position="135"/>
        <end position="155"/>
    </location>
</feature>
<evidence type="ECO:0000256" key="2">
    <source>
        <dbReference type="SAM" id="Phobius"/>
    </source>
</evidence>
<evidence type="ECO:0000256" key="1">
    <source>
        <dbReference type="SAM" id="MobiDB-lite"/>
    </source>
</evidence>
<keyword evidence="2" id="KW-0812">Transmembrane</keyword>
<proteinExistence type="predicted"/>
<keyword evidence="2" id="KW-0472">Membrane</keyword>
<name>A0A1H6FYI0_9EURY</name>
<dbReference type="AlphaFoldDB" id="A0A1H6FYI0"/>
<dbReference type="EMBL" id="FNWL01000002">
    <property type="protein sequence ID" value="SEH15879.1"/>
    <property type="molecule type" value="Genomic_DNA"/>
</dbReference>
<dbReference type="InterPro" id="IPR058279">
    <property type="entry name" value="DUF7973"/>
</dbReference>
<gene>
    <name evidence="4" type="ORF">SAMN04487967_2285</name>
</gene>
<dbReference type="Proteomes" id="UP000199112">
    <property type="component" value="Unassembled WGS sequence"/>
</dbReference>
<reference evidence="5" key="1">
    <citation type="submission" date="2016-10" db="EMBL/GenBank/DDBJ databases">
        <authorList>
            <person name="Varghese N."/>
            <person name="Submissions S."/>
        </authorList>
    </citation>
    <scope>NUCLEOTIDE SEQUENCE [LARGE SCALE GENOMIC DNA]</scope>
    <source>
        <strain evidence="5">CGMCC 1.8981</strain>
    </source>
</reference>
<feature type="transmembrane region" description="Helical" evidence="2">
    <location>
        <begin position="320"/>
        <end position="343"/>
    </location>
</feature>
<dbReference type="OrthoDB" id="169477at2157"/>
<feature type="transmembrane region" description="Helical" evidence="2">
    <location>
        <begin position="254"/>
        <end position="271"/>
    </location>
</feature>